<dbReference type="AlphaFoldDB" id="A0A2L0H269"/>
<protein>
    <submittedName>
        <fullName evidence="2">Uncharacterized protein</fullName>
    </submittedName>
</protein>
<accession>A0A2L0H269</accession>
<evidence type="ECO:0000256" key="1">
    <source>
        <dbReference type="SAM" id="MobiDB-lite"/>
    </source>
</evidence>
<dbReference type="Proteomes" id="UP000239340">
    <property type="component" value="Chromosome"/>
</dbReference>
<proteinExistence type="predicted"/>
<organism evidence="2 3">
    <name type="scientific">Rhizobium fredii</name>
    <name type="common">Sinorhizobium fredii</name>
    <dbReference type="NCBI Taxonomy" id="380"/>
    <lineage>
        <taxon>Bacteria</taxon>
        <taxon>Pseudomonadati</taxon>
        <taxon>Pseudomonadota</taxon>
        <taxon>Alphaproteobacteria</taxon>
        <taxon>Hyphomicrobiales</taxon>
        <taxon>Rhizobiaceae</taxon>
        <taxon>Sinorhizobium/Ensifer group</taxon>
        <taxon>Sinorhizobium</taxon>
    </lineage>
</organism>
<sequence>MRCAATALHPPLPCRASPPQGGRSARRMGFRDIKAECAESPTKNDPSDRYLVERDIATCRSPPLWGRCPAGQRGVSHERITRMSPSR</sequence>
<feature type="region of interest" description="Disordered" evidence="1">
    <location>
        <begin position="68"/>
        <end position="87"/>
    </location>
</feature>
<reference evidence="2 3" key="1">
    <citation type="submission" date="2017-10" db="EMBL/GenBank/DDBJ databases">
        <title>Analysis of the genome sequences of Rhizobium populations associated to common bean (phaseolus vulgaris).</title>
        <authorList>
            <person name="Bustos P."/>
            <person name="Santamaria R.I."/>
            <person name="Miranda-Sanchez F."/>
            <person name="Perez-Carrascal O."/>
            <person name="Juarez S."/>
            <person name="Lozano L."/>
            <person name="Martinez-Flores I."/>
            <person name="Vinuesa P."/>
            <person name="Martinez-Romero E."/>
            <person name="Cevallos M.A."/>
            <person name="Romero D."/>
            <person name="Davila G."/>
            <person name="Gonzalez V."/>
        </authorList>
    </citation>
    <scope>NUCLEOTIDE SEQUENCE [LARGE SCALE GENOMIC DNA]</scope>
    <source>
        <strain evidence="2 3">NXT3</strain>
    </source>
</reference>
<feature type="region of interest" description="Disordered" evidence="1">
    <location>
        <begin position="1"/>
        <end position="26"/>
    </location>
</feature>
<gene>
    <name evidence="2" type="ORF">NXT3_CH00951</name>
</gene>
<name>A0A2L0H269_RHIFR</name>
<evidence type="ECO:0000313" key="3">
    <source>
        <dbReference type="Proteomes" id="UP000239340"/>
    </source>
</evidence>
<evidence type="ECO:0000313" key="2">
    <source>
        <dbReference type="EMBL" id="AUX75548.1"/>
    </source>
</evidence>
<dbReference type="EMBL" id="CP024307">
    <property type="protein sequence ID" value="AUX75548.1"/>
    <property type="molecule type" value="Genomic_DNA"/>
</dbReference>